<organism evidence="2">
    <name type="scientific">Caldilineaceae bacterium SB0661_bin_32</name>
    <dbReference type="NCBI Taxonomy" id="2605255"/>
    <lineage>
        <taxon>Bacteria</taxon>
        <taxon>Bacillati</taxon>
        <taxon>Chloroflexota</taxon>
        <taxon>Caldilineae</taxon>
        <taxon>Caldilineales</taxon>
        <taxon>Caldilineaceae</taxon>
    </lineage>
</organism>
<evidence type="ECO:0000256" key="1">
    <source>
        <dbReference type="SAM" id="Phobius"/>
    </source>
</evidence>
<feature type="transmembrane region" description="Helical" evidence="1">
    <location>
        <begin position="15"/>
        <end position="36"/>
    </location>
</feature>
<dbReference type="AlphaFoldDB" id="A0A6B1DBU0"/>
<evidence type="ECO:0008006" key="3">
    <source>
        <dbReference type="Google" id="ProtNLM"/>
    </source>
</evidence>
<reference evidence="2" key="1">
    <citation type="submission" date="2019-09" db="EMBL/GenBank/DDBJ databases">
        <title>Characterisation of the sponge microbiome using genome-centric metagenomics.</title>
        <authorList>
            <person name="Engelberts J.P."/>
            <person name="Robbins S.J."/>
            <person name="De Goeij J.M."/>
            <person name="Aranda M."/>
            <person name="Bell S.C."/>
            <person name="Webster N.S."/>
        </authorList>
    </citation>
    <scope>NUCLEOTIDE SEQUENCE</scope>
    <source>
        <strain evidence="2">SB0661_bin_32</strain>
    </source>
</reference>
<dbReference type="EMBL" id="VXMH01000104">
    <property type="protein sequence ID" value="MYC97076.1"/>
    <property type="molecule type" value="Genomic_DNA"/>
</dbReference>
<name>A0A6B1DBU0_9CHLR</name>
<comment type="caution">
    <text evidence="2">The sequence shown here is derived from an EMBL/GenBank/DDBJ whole genome shotgun (WGS) entry which is preliminary data.</text>
</comment>
<protein>
    <recommendedName>
        <fullName evidence="3">Flp family type IVb pilin</fullName>
    </recommendedName>
</protein>
<evidence type="ECO:0000313" key="2">
    <source>
        <dbReference type="EMBL" id="MYC97076.1"/>
    </source>
</evidence>
<gene>
    <name evidence="2" type="ORF">F4X14_19130</name>
</gene>
<keyword evidence="1" id="KW-1133">Transmembrane helix</keyword>
<sequence length="75" mass="8481">MSMFRSSPGRGGQSFVEYALLLILVSIVLLSILLILGNDLRTFINDVLQRWFPATEESSFELPLRLIWLVSLAGR</sequence>
<accession>A0A6B1DBU0</accession>
<keyword evidence="1" id="KW-0472">Membrane</keyword>
<proteinExistence type="predicted"/>
<keyword evidence="1" id="KW-0812">Transmembrane</keyword>